<feature type="region of interest" description="Disordered" evidence="1">
    <location>
        <begin position="196"/>
        <end position="250"/>
    </location>
</feature>
<dbReference type="InterPro" id="IPR011992">
    <property type="entry name" value="EF-hand-dom_pair"/>
</dbReference>
<dbReference type="EMBL" id="CP002156">
    <property type="protein sequence ID" value="ADM08703.1"/>
    <property type="molecule type" value="Genomic_DNA"/>
</dbReference>
<dbReference type="Pfam" id="PF13202">
    <property type="entry name" value="EF-hand_5"/>
    <property type="match status" value="2"/>
</dbReference>
<dbReference type="SUPFAM" id="SSF47473">
    <property type="entry name" value="EF-hand"/>
    <property type="match status" value="2"/>
</dbReference>
<dbReference type="PROSITE" id="PS00018">
    <property type="entry name" value="EF_HAND_1"/>
    <property type="match status" value="2"/>
</dbReference>
<dbReference type="PANTHER" id="PTHR10827">
    <property type="entry name" value="RETICULOCALBIN"/>
    <property type="match status" value="1"/>
</dbReference>
<reference evidence="5" key="1">
    <citation type="submission" date="2010-08" db="EMBL/GenBank/DDBJ databases">
        <title>Genome sequence of Parvularcula bermudensis HTCC2503.</title>
        <authorList>
            <person name="Kang D.-M."/>
            <person name="Oh H.-M."/>
            <person name="Cho J.-C."/>
        </authorList>
    </citation>
    <scope>NUCLEOTIDE SEQUENCE [LARGE SCALE GENOMIC DNA]</scope>
    <source>
        <strain evidence="5">ATCC BAA-594 / HTCC2503 / KCTC 12087</strain>
    </source>
</reference>
<organism evidence="4 5">
    <name type="scientific">Parvularcula bermudensis (strain ATCC BAA-594 / HTCC2503 / KCTC 12087)</name>
    <dbReference type="NCBI Taxonomy" id="314260"/>
    <lineage>
        <taxon>Bacteria</taxon>
        <taxon>Pseudomonadati</taxon>
        <taxon>Pseudomonadota</taxon>
        <taxon>Alphaproteobacteria</taxon>
        <taxon>Parvularculales</taxon>
        <taxon>Parvularculaceae</taxon>
        <taxon>Parvularcula</taxon>
    </lineage>
</organism>
<sequence length="250" mass="27108">MTTLKVSLAGTIAVTAFAAAFASAQPPMERGGMAPMARADVETRLEERFADLDQNSDGYLEASEAAAPARDRYAGMKKRMAKGREAMSFEALDTNDNQVVTPTEFAAPALASFDRLDRNGNGVIDEEERPQKGGMQRGQAAMADGASREDVVALAEARFQTLDADQNGTLTEAELTEARAATKEQMAARRDMMVDRAEDAFDQGDTDGDGRISLEEFKTTGLERFDRHDANSDGVISPDERRAASMQRRG</sequence>
<proteinExistence type="predicted"/>
<dbReference type="PANTHER" id="PTHR10827:SF85">
    <property type="entry name" value="CALCIUM-BINDING PROTEIN"/>
    <property type="match status" value="1"/>
</dbReference>
<evidence type="ECO:0000256" key="2">
    <source>
        <dbReference type="SAM" id="SignalP"/>
    </source>
</evidence>
<dbReference type="Gene3D" id="1.10.238.10">
    <property type="entry name" value="EF-hand"/>
    <property type="match status" value="3"/>
</dbReference>
<dbReference type="HOGENOM" id="CLU_1110571_0_0_5"/>
<feature type="domain" description="EF-hand" evidence="3">
    <location>
        <begin position="150"/>
        <end position="185"/>
    </location>
</feature>
<dbReference type="SMART" id="SM00054">
    <property type="entry name" value="EFh"/>
    <property type="match status" value="3"/>
</dbReference>
<dbReference type="eggNOG" id="COG5126">
    <property type="taxonomic scope" value="Bacteria"/>
</dbReference>
<dbReference type="InterPro" id="IPR002048">
    <property type="entry name" value="EF_hand_dom"/>
</dbReference>
<dbReference type="OrthoDB" id="5470953at2"/>
<dbReference type="STRING" id="314260.PB2503_03132"/>
<evidence type="ECO:0000313" key="4">
    <source>
        <dbReference type="EMBL" id="ADM08703.1"/>
    </source>
</evidence>
<dbReference type="InterPro" id="IPR018247">
    <property type="entry name" value="EF_Hand_1_Ca_BS"/>
</dbReference>
<dbReference type="Pfam" id="PF13499">
    <property type="entry name" value="EF-hand_7"/>
    <property type="match status" value="1"/>
</dbReference>
<feature type="compositionally biased region" description="Basic and acidic residues" evidence="1">
    <location>
        <begin position="208"/>
        <end position="231"/>
    </location>
</feature>
<evidence type="ECO:0000256" key="1">
    <source>
        <dbReference type="SAM" id="MobiDB-lite"/>
    </source>
</evidence>
<gene>
    <name evidence="4" type="ordered locus">PB2503_03132</name>
</gene>
<evidence type="ECO:0000313" key="5">
    <source>
        <dbReference type="Proteomes" id="UP000001302"/>
    </source>
</evidence>
<feature type="domain" description="EF-hand" evidence="3">
    <location>
        <begin position="192"/>
        <end position="227"/>
    </location>
</feature>
<name>E0TD44_PARBH</name>
<feature type="chain" id="PRO_5003140637" description="EF-hand domain-containing protein" evidence="2">
    <location>
        <begin position="19"/>
        <end position="250"/>
    </location>
</feature>
<feature type="signal peptide" evidence="2">
    <location>
        <begin position="1"/>
        <end position="18"/>
    </location>
</feature>
<dbReference type="PROSITE" id="PS50222">
    <property type="entry name" value="EF_HAND_2"/>
    <property type="match status" value="2"/>
</dbReference>
<evidence type="ECO:0000259" key="3">
    <source>
        <dbReference type="PROSITE" id="PS50222"/>
    </source>
</evidence>
<dbReference type="Proteomes" id="UP000001302">
    <property type="component" value="Chromosome"/>
</dbReference>
<protein>
    <recommendedName>
        <fullName evidence="3">EF-hand domain-containing protein</fullName>
    </recommendedName>
</protein>
<dbReference type="GO" id="GO:0005509">
    <property type="term" value="F:calcium ion binding"/>
    <property type="evidence" value="ECO:0007669"/>
    <property type="project" value="InterPro"/>
</dbReference>
<accession>E0TD44</accession>
<dbReference type="KEGG" id="pbr:PB2503_03132"/>
<keyword evidence="5" id="KW-1185">Reference proteome</keyword>
<keyword evidence="2" id="KW-0732">Signal</keyword>
<reference evidence="4 5" key="2">
    <citation type="journal article" date="2011" name="J. Bacteriol.">
        <title>Complete genome sequence of strain HTCC2503T of Parvularcula bermudensis, the type species of the order "Parvularculales" in the class Alphaproteobacteria.</title>
        <authorList>
            <person name="Oh H.M."/>
            <person name="Kang I."/>
            <person name="Vergin K.L."/>
            <person name="Kang D."/>
            <person name="Rhee K.H."/>
            <person name="Giovannoni S.J."/>
            <person name="Cho J.C."/>
        </authorList>
    </citation>
    <scope>NUCLEOTIDE SEQUENCE [LARGE SCALE GENOMIC DNA]</scope>
    <source>
        <strain evidence="5">ATCC BAA-594 / HTCC2503 / KCTC 12087</strain>
    </source>
</reference>
<dbReference type="AlphaFoldDB" id="E0TD44"/>
<dbReference type="RefSeq" id="WP_013299677.1">
    <property type="nucleotide sequence ID" value="NC_014414.1"/>
</dbReference>